<sequence length="67" mass="8006">MAARKLKCQIAIEAWRVVLLTSIFFWNDLLVLRLNGDQRKPVYCLAEKRFGVFIAASNRRRLFRFFQ</sequence>
<dbReference type="AlphaFoldDB" id="A0A255ZTG7"/>
<accession>A0A255ZTG7</accession>
<reference evidence="1 2" key="1">
    <citation type="submission" date="2017-07" db="EMBL/GenBank/DDBJ databases">
        <title>Flavobacterium cyanobacteriorum sp. nov., isolated from cyanobacterial aggregates in a eutrophic lake.</title>
        <authorList>
            <person name="Cai H."/>
        </authorList>
    </citation>
    <scope>NUCLEOTIDE SEQUENCE [LARGE SCALE GENOMIC DNA]</scope>
    <source>
        <strain evidence="1 2">TH167</strain>
    </source>
</reference>
<comment type="caution">
    <text evidence="1">The sequence shown here is derived from an EMBL/GenBank/DDBJ whole genome shotgun (WGS) entry which is preliminary data.</text>
</comment>
<dbReference type="EMBL" id="NOXX01000189">
    <property type="protein sequence ID" value="OYQ44793.1"/>
    <property type="molecule type" value="Genomic_DNA"/>
</dbReference>
<organism evidence="1 2">
    <name type="scientific">Flavobacterium aurantiibacter</name>
    <dbReference type="NCBI Taxonomy" id="2023067"/>
    <lineage>
        <taxon>Bacteria</taxon>
        <taxon>Pseudomonadati</taxon>
        <taxon>Bacteroidota</taxon>
        <taxon>Flavobacteriia</taxon>
        <taxon>Flavobacteriales</taxon>
        <taxon>Flavobacteriaceae</taxon>
        <taxon>Flavobacterium</taxon>
    </lineage>
</organism>
<evidence type="ECO:0000313" key="1">
    <source>
        <dbReference type="EMBL" id="OYQ44793.1"/>
    </source>
</evidence>
<gene>
    <name evidence="1" type="ORF">CHX27_07195</name>
</gene>
<dbReference type="Proteomes" id="UP000216035">
    <property type="component" value="Unassembled WGS sequence"/>
</dbReference>
<keyword evidence="2" id="KW-1185">Reference proteome</keyword>
<protein>
    <submittedName>
        <fullName evidence="1">Uncharacterized protein</fullName>
    </submittedName>
</protein>
<evidence type="ECO:0000313" key="2">
    <source>
        <dbReference type="Proteomes" id="UP000216035"/>
    </source>
</evidence>
<name>A0A255ZTG7_9FLAO</name>
<proteinExistence type="predicted"/>